<dbReference type="HOGENOM" id="CLU_1833879_0_0_5"/>
<evidence type="ECO:0000313" key="2">
    <source>
        <dbReference type="EMBL" id="AFL54167.1"/>
    </source>
</evidence>
<dbReference type="KEGG" id="sfd:USDA257_c56540"/>
<name>I3XE61_SINF2</name>
<sequence length="140" mass="14997">MAGLLAHQAGLAIQSGSRPFDPVAFESALQPGMHIVGDAIIGGVCRNPPSALTAGPKPAPLPSRPISPNQRVSRRICSTPAAPFSARRCVQQRHQLQARRREAQESHRVCQQGRGKLRGRWQAALAAEAGNDAFTHHVFG</sequence>
<feature type="region of interest" description="Disordered" evidence="1">
    <location>
        <begin position="48"/>
        <end position="73"/>
    </location>
</feature>
<dbReference type="EMBL" id="CP003563">
    <property type="protein sequence ID" value="AFL54167.1"/>
    <property type="molecule type" value="Genomic_DNA"/>
</dbReference>
<dbReference type="STRING" id="1185652.USDA257_c56540"/>
<protein>
    <submittedName>
        <fullName evidence="2">Uncharacterized protein</fullName>
    </submittedName>
</protein>
<gene>
    <name evidence="2" type="ORF">USDA257_c56540</name>
</gene>
<organism evidence="2 3">
    <name type="scientific">Sinorhizobium fredii (strain USDA 257)</name>
    <dbReference type="NCBI Taxonomy" id="1185652"/>
    <lineage>
        <taxon>Bacteria</taxon>
        <taxon>Pseudomonadati</taxon>
        <taxon>Pseudomonadota</taxon>
        <taxon>Alphaproteobacteria</taxon>
        <taxon>Hyphomicrobiales</taxon>
        <taxon>Rhizobiaceae</taxon>
        <taxon>Sinorhizobium/Ensifer group</taxon>
        <taxon>Sinorhizobium</taxon>
    </lineage>
</organism>
<proteinExistence type="predicted"/>
<evidence type="ECO:0000256" key="1">
    <source>
        <dbReference type="SAM" id="MobiDB-lite"/>
    </source>
</evidence>
<evidence type="ECO:0000313" key="3">
    <source>
        <dbReference type="Proteomes" id="UP000006180"/>
    </source>
</evidence>
<dbReference type="Proteomes" id="UP000006180">
    <property type="component" value="Chromosome"/>
</dbReference>
<dbReference type="AlphaFoldDB" id="I3XE61"/>
<reference evidence="2 3" key="1">
    <citation type="journal article" date="2012" name="J. Bacteriol.">
        <title>Complete genome sequence of the broad-host-range strain Sinorhizobium fredii USDA257.</title>
        <authorList>
            <person name="Schuldes J."/>
            <person name="Rodriguez Orbegoso M."/>
            <person name="Schmeisser C."/>
            <person name="Krishnan H.B."/>
            <person name="Daniel R."/>
            <person name="Streit W.R."/>
        </authorList>
    </citation>
    <scope>NUCLEOTIDE SEQUENCE [LARGE SCALE GENOMIC DNA]</scope>
    <source>
        <strain evidence="2 3">USDA 257</strain>
    </source>
</reference>
<accession>I3XE61</accession>